<dbReference type="OrthoDB" id="5507614at2"/>
<dbReference type="PRINTS" id="PR00153">
    <property type="entry name" value="CSAPPISMRASE"/>
</dbReference>
<comment type="function">
    <text evidence="1 2">PPIases accelerate the folding of proteins. It catalyzes the cis-trans isomerization of proline imidic peptide bonds in oligopeptides.</text>
</comment>
<keyword evidence="2" id="KW-0697">Rotamase</keyword>
<evidence type="ECO:0000259" key="4">
    <source>
        <dbReference type="PROSITE" id="PS50072"/>
    </source>
</evidence>
<dbReference type="InterPro" id="IPR029000">
    <property type="entry name" value="Cyclophilin-like_dom_sf"/>
</dbReference>
<keyword evidence="2 5" id="KW-0413">Isomerase</keyword>
<feature type="domain" description="PPIase cyclophilin-type" evidence="4">
    <location>
        <begin position="56"/>
        <end position="200"/>
    </location>
</feature>
<comment type="similarity">
    <text evidence="2">Belongs to the cyclophilin-type PPIase family.</text>
</comment>
<gene>
    <name evidence="5" type="ORF">SAMN02745244_00753</name>
</gene>
<evidence type="ECO:0000313" key="5">
    <source>
        <dbReference type="EMBL" id="SHI63694.1"/>
    </source>
</evidence>
<comment type="catalytic activity">
    <reaction evidence="2">
        <text>[protein]-peptidylproline (omega=180) = [protein]-peptidylproline (omega=0)</text>
        <dbReference type="Rhea" id="RHEA:16237"/>
        <dbReference type="Rhea" id="RHEA-COMP:10747"/>
        <dbReference type="Rhea" id="RHEA-COMP:10748"/>
        <dbReference type="ChEBI" id="CHEBI:83833"/>
        <dbReference type="ChEBI" id="CHEBI:83834"/>
        <dbReference type="EC" id="5.2.1.8"/>
    </reaction>
</comment>
<dbReference type="PANTHER" id="PTHR45625">
    <property type="entry name" value="PEPTIDYL-PROLYL CIS-TRANS ISOMERASE-RELATED"/>
    <property type="match status" value="1"/>
</dbReference>
<dbReference type="EMBL" id="FQZG01000010">
    <property type="protein sequence ID" value="SHI63694.1"/>
    <property type="molecule type" value="Genomic_DNA"/>
</dbReference>
<feature type="region of interest" description="Disordered" evidence="3">
    <location>
        <begin position="1"/>
        <end position="40"/>
    </location>
</feature>
<protein>
    <recommendedName>
        <fullName evidence="2">Peptidyl-prolyl cis-trans isomerase</fullName>
        <shortName evidence="2">PPIase</shortName>
        <ecNumber evidence="2">5.2.1.8</ecNumber>
    </recommendedName>
</protein>
<dbReference type="PROSITE" id="PS50072">
    <property type="entry name" value="CSA_PPIASE_2"/>
    <property type="match status" value="1"/>
</dbReference>
<dbReference type="STRING" id="1123357.SAMN02745244_00753"/>
<dbReference type="Pfam" id="PF00160">
    <property type="entry name" value="Pro_isomerase"/>
    <property type="match status" value="1"/>
</dbReference>
<dbReference type="RefSeq" id="WP_084189343.1">
    <property type="nucleotide sequence ID" value="NZ_FQZG01000010.1"/>
</dbReference>
<sequence>MTACSDANSSNPGDEVPSGTVSCSYPSDGSPAKPVDLPEQIAPSEGTVTATLKLTAGDIAITMDRTEAPCTVNSFVSLAEQGYFDDTSCHRLTDYGIFVLQCGDPTGTGTGGPGYTMKDEVTDSTSYPAGTVAMANRGKDTSGSQFFLVYADTDLPPDYTVFGTMDQAGIDVVGGIAAQGVDAADGTSPIAEALITSVALG</sequence>
<organism evidence="5 6">
    <name type="scientific">Tessaracoccus bendigoensis DSM 12906</name>
    <dbReference type="NCBI Taxonomy" id="1123357"/>
    <lineage>
        <taxon>Bacteria</taxon>
        <taxon>Bacillati</taxon>
        <taxon>Actinomycetota</taxon>
        <taxon>Actinomycetes</taxon>
        <taxon>Propionibacteriales</taxon>
        <taxon>Propionibacteriaceae</taxon>
        <taxon>Tessaracoccus</taxon>
    </lineage>
</organism>
<feature type="compositionally biased region" description="Polar residues" evidence="3">
    <location>
        <begin position="1"/>
        <end position="12"/>
    </location>
</feature>
<dbReference type="GO" id="GO:0003755">
    <property type="term" value="F:peptidyl-prolyl cis-trans isomerase activity"/>
    <property type="evidence" value="ECO:0007669"/>
    <property type="project" value="UniProtKB-UniRule"/>
</dbReference>
<proteinExistence type="inferred from homology"/>
<accession>A0A1M6CSC6</accession>
<name>A0A1M6CSC6_9ACTN</name>
<evidence type="ECO:0000313" key="6">
    <source>
        <dbReference type="Proteomes" id="UP000184512"/>
    </source>
</evidence>
<dbReference type="EC" id="5.2.1.8" evidence="2"/>
<dbReference type="Gene3D" id="2.40.100.10">
    <property type="entry name" value="Cyclophilin-like"/>
    <property type="match status" value="1"/>
</dbReference>
<dbReference type="InterPro" id="IPR044666">
    <property type="entry name" value="Cyclophilin_A-like"/>
</dbReference>
<evidence type="ECO:0000256" key="2">
    <source>
        <dbReference type="RuleBase" id="RU363019"/>
    </source>
</evidence>
<dbReference type="SUPFAM" id="SSF50891">
    <property type="entry name" value="Cyclophilin-like"/>
    <property type="match status" value="1"/>
</dbReference>
<evidence type="ECO:0000256" key="1">
    <source>
        <dbReference type="ARBA" id="ARBA00002388"/>
    </source>
</evidence>
<keyword evidence="6" id="KW-1185">Reference proteome</keyword>
<dbReference type="CDD" id="cd00317">
    <property type="entry name" value="cyclophilin"/>
    <property type="match status" value="1"/>
</dbReference>
<reference evidence="5 6" key="1">
    <citation type="submission" date="2016-11" db="EMBL/GenBank/DDBJ databases">
        <authorList>
            <person name="Jaros S."/>
            <person name="Januszkiewicz K."/>
            <person name="Wedrychowicz H."/>
        </authorList>
    </citation>
    <scope>NUCLEOTIDE SEQUENCE [LARGE SCALE GENOMIC DNA]</scope>
    <source>
        <strain evidence="5 6">DSM 12906</strain>
    </source>
</reference>
<dbReference type="PANTHER" id="PTHR45625:SF3">
    <property type="entry name" value="PEPTIDYL-PROLYL CIS-TRANS ISOMERASE B-RELATED"/>
    <property type="match status" value="1"/>
</dbReference>
<dbReference type="Proteomes" id="UP000184512">
    <property type="component" value="Unassembled WGS sequence"/>
</dbReference>
<dbReference type="AlphaFoldDB" id="A0A1M6CSC6"/>
<evidence type="ECO:0000256" key="3">
    <source>
        <dbReference type="SAM" id="MobiDB-lite"/>
    </source>
</evidence>
<dbReference type="InterPro" id="IPR002130">
    <property type="entry name" value="Cyclophilin-type_PPIase_dom"/>
</dbReference>